<dbReference type="PROSITE" id="PS51257">
    <property type="entry name" value="PROKAR_LIPOPROTEIN"/>
    <property type="match status" value="1"/>
</dbReference>
<accession>A0AAQ1UK25</accession>
<dbReference type="Proteomes" id="UP000255283">
    <property type="component" value="Unassembled WGS sequence"/>
</dbReference>
<feature type="chain" id="PRO_5042894177" description="Lipoprotein" evidence="1">
    <location>
        <begin position="24"/>
        <end position="137"/>
    </location>
</feature>
<evidence type="ECO:0000256" key="1">
    <source>
        <dbReference type="SAM" id="SignalP"/>
    </source>
</evidence>
<organism evidence="2 3">
    <name type="scientific">Segatella buccae</name>
    <dbReference type="NCBI Taxonomy" id="28126"/>
    <lineage>
        <taxon>Bacteria</taxon>
        <taxon>Pseudomonadati</taxon>
        <taxon>Bacteroidota</taxon>
        <taxon>Bacteroidia</taxon>
        <taxon>Bacteroidales</taxon>
        <taxon>Prevotellaceae</taxon>
        <taxon>Segatella</taxon>
    </lineage>
</organism>
<reference evidence="2 3" key="1">
    <citation type="submission" date="2018-06" db="EMBL/GenBank/DDBJ databases">
        <authorList>
            <consortium name="Pathogen Informatics"/>
            <person name="Doyle S."/>
        </authorList>
    </citation>
    <scope>NUCLEOTIDE SEQUENCE [LARGE SCALE GENOMIC DNA]</scope>
    <source>
        <strain evidence="2 3">NCTC13063</strain>
    </source>
</reference>
<gene>
    <name evidence="2" type="ORF">NCTC13063_00454</name>
</gene>
<keyword evidence="1" id="KW-0732">Signal</keyword>
<dbReference type="AlphaFoldDB" id="A0AAQ1UK25"/>
<feature type="signal peptide" evidence="1">
    <location>
        <begin position="1"/>
        <end position="23"/>
    </location>
</feature>
<name>A0AAQ1UK25_9BACT</name>
<protein>
    <recommendedName>
        <fullName evidence="4">Lipoprotein</fullName>
    </recommendedName>
</protein>
<evidence type="ECO:0000313" key="3">
    <source>
        <dbReference type="Proteomes" id="UP000255283"/>
    </source>
</evidence>
<dbReference type="EMBL" id="UGTJ01000001">
    <property type="protein sequence ID" value="SUB79196.1"/>
    <property type="molecule type" value="Genomic_DNA"/>
</dbReference>
<evidence type="ECO:0000313" key="2">
    <source>
        <dbReference type="EMBL" id="SUB79196.1"/>
    </source>
</evidence>
<evidence type="ECO:0008006" key="4">
    <source>
        <dbReference type="Google" id="ProtNLM"/>
    </source>
</evidence>
<comment type="caution">
    <text evidence="2">The sequence shown here is derived from an EMBL/GenBank/DDBJ whole genome shotgun (WGS) entry which is preliminary data.</text>
</comment>
<sequence>MRKQIIHIRLLPLLFAASGFLVSCGESLEDRAAREVKEFTEKFCPTPVQNDESTDSLTFDKHTKTYTYYRTLSGPADNAPVINANRAKLVATLLEALKNDPGSKKYKEADFNFHFVYRSKSNGNILFETTLGNKDYQ</sequence>
<proteinExistence type="predicted"/>